<dbReference type="Pfam" id="PF04203">
    <property type="entry name" value="Sortase"/>
    <property type="match status" value="1"/>
</dbReference>
<gene>
    <name evidence="3" type="ORF">QRT03_09075</name>
</gene>
<keyword evidence="1" id="KW-0378">Hydrolase</keyword>
<feature type="chain" id="PRO_5047334901" evidence="2">
    <location>
        <begin position="19"/>
        <end position="184"/>
    </location>
</feature>
<dbReference type="Gene3D" id="2.40.260.10">
    <property type="entry name" value="Sortase"/>
    <property type="match status" value="1"/>
</dbReference>
<evidence type="ECO:0000313" key="3">
    <source>
        <dbReference type="EMBL" id="MDL5156105.1"/>
    </source>
</evidence>
<dbReference type="SUPFAM" id="SSF63817">
    <property type="entry name" value="Sortase"/>
    <property type="match status" value="1"/>
</dbReference>
<dbReference type="InterPro" id="IPR023365">
    <property type="entry name" value="Sortase_dom-sf"/>
</dbReference>
<keyword evidence="4" id="KW-1185">Reference proteome</keyword>
<organism evidence="3 4">
    <name type="scientific">Actinomycetospora termitidis</name>
    <dbReference type="NCBI Taxonomy" id="3053470"/>
    <lineage>
        <taxon>Bacteria</taxon>
        <taxon>Bacillati</taxon>
        <taxon>Actinomycetota</taxon>
        <taxon>Actinomycetes</taxon>
        <taxon>Pseudonocardiales</taxon>
        <taxon>Pseudonocardiaceae</taxon>
        <taxon>Actinomycetospora</taxon>
    </lineage>
</organism>
<dbReference type="PROSITE" id="PS51257">
    <property type="entry name" value="PROKAR_LIPOPROTEIN"/>
    <property type="match status" value="1"/>
</dbReference>
<keyword evidence="2" id="KW-0732">Signal</keyword>
<dbReference type="EMBL" id="JASVWF010000002">
    <property type="protein sequence ID" value="MDL5156105.1"/>
    <property type="molecule type" value="Genomic_DNA"/>
</dbReference>
<dbReference type="NCBIfam" id="NF033748">
    <property type="entry name" value="class_F_sortase"/>
    <property type="match status" value="1"/>
</dbReference>
<comment type="caution">
    <text evidence="3">The sequence shown here is derived from an EMBL/GenBank/DDBJ whole genome shotgun (WGS) entry which is preliminary data.</text>
</comment>
<evidence type="ECO:0000256" key="1">
    <source>
        <dbReference type="ARBA" id="ARBA00022801"/>
    </source>
</evidence>
<name>A0ABT7M608_9PSEU</name>
<dbReference type="Proteomes" id="UP001231924">
    <property type="component" value="Unassembled WGS sequence"/>
</dbReference>
<accession>A0ABT7M608</accession>
<dbReference type="InterPro" id="IPR005754">
    <property type="entry name" value="Sortase"/>
</dbReference>
<feature type="signal peptide" evidence="2">
    <location>
        <begin position="1"/>
        <end position="18"/>
    </location>
</feature>
<protein>
    <submittedName>
        <fullName evidence="3">Class F sortase</fullName>
    </submittedName>
</protein>
<dbReference type="CDD" id="cd05829">
    <property type="entry name" value="Sortase_F"/>
    <property type="match status" value="1"/>
</dbReference>
<evidence type="ECO:0000313" key="4">
    <source>
        <dbReference type="Proteomes" id="UP001231924"/>
    </source>
</evidence>
<dbReference type="InterPro" id="IPR042001">
    <property type="entry name" value="Sortase_F"/>
</dbReference>
<dbReference type="RefSeq" id="WP_286052351.1">
    <property type="nucleotide sequence ID" value="NZ_JASVWF010000002.1"/>
</dbReference>
<reference evidence="3 4" key="1">
    <citation type="submission" date="2023-06" db="EMBL/GenBank/DDBJ databases">
        <title>Actinomycetospora Odt1-22.</title>
        <authorList>
            <person name="Supong K."/>
        </authorList>
    </citation>
    <scope>NUCLEOTIDE SEQUENCE [LARGE SCALE GENOMIC DNA]</scope>
    <source>
        <strain evidence="3 4">Odt1-22</strain>
    </source>
</reference>
<evidence type="ECO:0000256" key="2">
    <source>
        <dbReference type="SAM" id="SignalP"/>
    </source>
</evidence>
<sequence length="184" mass="18743">MKRTAALLAGLLLCTLTAACGSGEQPGGAAAAVERGLSITIPSIGVQSSLIPLGLNEDRTVATPPLSTPMQAGLYVNGPAPGDPGPAVVLGHINGGGQEGVFSRLAQVKAGDEVDVAKTDGTTATFTIREVTRAPKDAFPTAKVYSDTPNPQLRLITCGGALDRTARSYVDNVIVYADLTGTRA</sequence>
<proteinExistence type="predicted"/>